<evidence type="ECO:0000313" key="12">
    <source>
        <dbReference type="Proteomes" id="UP000007879"/>
    </source>
</evidence>
<dbReference type="GO" id="GO:0120231">
    <property type="term" value="C:DNA recombinase auxiliary factor complex"/>
    <property type="evidence" value="ECO:0007669"/>
    <property type="project" value="TreeGrafter"/>
</dbReference>
<feature type="domain" description="Leucine zipper with capping helix" evidence="10">
    <location>
        <begin position="150"/>
        <end position="207"/>
    </location>
</feature>
<proteinExistence type="inferred from homology"/>
<dbReference type="Gene3D" id="1.10.10.10">
    <property type="entry name" value="Winged helix-like DNA-binding domain superfamily/Winged helix DNA-binding domain"/>
    <property type="match status" value="1"/>
</dbReference>
<comment type="similarity">
    <text evidence="2">Belongs to the HOP2 family.</text>
</comment>
<dbReference type="STRING" id="400682.A0A1X7UHD6"/>
<dbReference type="EnsemblMetazoa" id="Aqu2.1.27065_001">
    <property type="protein sequence ID" value="Aqu2.1.27065_001"/>
    <property type="gene ID" value="Aqu2.1.27065"/>
</dbReference>
<gene>
    <name evidence="11" type="primary">100633854</name>
</gene>
<dbReference type="GO" id="GO:0007129">
    <property type="term" value="P:homologous chromosome pairing at meiosis"/>
    <property type="evidence" value="ECO:0007669"/>
    <property type="project" value="TreeGrafter"/>
</dbReference>
<evidence type="ECO:0000256" key="2">
    <source>
        <dbReference type="ARBA" id="ARBA00007922"/>
    </source>
</evidence>
<dbReference type="InParanoid" id="A0A1X7UHD6"/>
<sequence length="215" mass="24380">MASKAKESEALEKVFKYMKDQNRPYSAGDVFSNMHKEFNKPCVQRVLDQLVSNGKVKEKTYGKQKVYVVDQGLFPVINESEIAKMDDEIRTLQESIAVQESECSAMEAKLSALKNSLTLQEAKEKLEETEKECTKLNERLQVAKAGSENITPEVVEKVHTEHKAAVTHWRKRKRLAMDIVNTILEDFPRSKKELLEEVGLETDEDCGVSIPSTTT</sequence>
<keyword evidence="12" id="KW-1185">Reference proteome</keyword>
<evidence type="ECO:0000256" key="1">
    <source>
        <dbReference type="ARBA" id="ARBA00004123"/>
    </source>
</evidence>
<dbReference type="PANTHER" id="PTHR15938:SF0">
    <property type="entry name" value="HOMOLOGOUS-PAIRING PROTEIN 2 HOMOLOG"/>
    <property type="match status" value="1"/>
</dbReference>
<dbReference type="InterPro" id="IPR010776">
    <property type="entry name" value="Hop2_WH_dom"/>
</dbReference>
<keyword evidence="6" id="KW-0539">Nucleus</keyword>
<dbReference type="PANTHER" id="PTHR15938">
    <property type="entry name" value="TBP-1 INTERACTING PROTEIN"/>
    <property type="match status" value="1"/>
</dbReference>
<reference evidence="12" key="1">
    <citation type="journal article" date="2010" name="Nature">
        <title>The Amphimedon queenslandica genome and the evolution of animal complexity.</title>
        <authorList>
            <person name="Srivastava M."/>
            <person name="Simakov O."/>
            <person name="Chapman J."/>
            <person name="Fahey B."/>
            <person name="Gauthier M.E."/>
            <person name="Mitros T."/>
            <person name="Richards G.S."/>
            <person name="Conaco C."/>
            <person name="Dacre M."/>
            <person name="Hellsten U."/>
            <person name="Larroux C."/>
            <person name="Putnam N.H."/>
            <person name="Stanke M."/>
            <person name="Adamska M."/>
            <person name="Darling A."/>
            <person name="Degnan S.M."/>
            <person name="Oakley T.H."/>
            <person name="Plachetzki D.C."/>
            <person name="Zhai Y."/>
            <person name="Adamski M."/>
            <person name="Calcino A."/>
            <person name="Cummins S.F."/>
            <person name="Goodstein D.M."/>
            <person name="Harris C."/>
            <person name="Jackson D.J."/>
            <person name="Leys S.P."/>
            <person name="Shu S."/>
            <person name="Woodcroft B.J."/>
            <person name="Vervoort M."/>
            <person name="Kosik K.S."/>
            <person name="Manning G."/>
            <person name="Degnan B.M."/>
            <person name="Rokhsar D.S."/>
        </authorList>
    </citation>
    <scope>NUCLEOTIDE SEQUENCE [LARGE SCALE GENOMIC DNA]</scope>
</reference>
<evidence type="ECO:0000259" key="10">
    <source>
        <dbReference type="Pfam" id="PF18517"/>
    </source>
</evidence>
<dbReference type="Pfam" id="PF07106">
    <property type="entry name" value="WHD_TBPIP"/>
    <property type="match status" value="1"/>
</dbReference>
<dbReference type="EnsemblMetazoa" id="XM_011406796.2">
    <property type="protein sequence ID" value="XP_011405098.1"/>
    <property type="gene ID" value="LOC100633854"/>
</dbReference>
<dbReference type="Proteomes" id="UP000007879">
    <property type="component" value="Unassembled WGS sequence"/>
</dbReference>
<dbReference type="KEGG" id="aqu:100633854"/>
<dbReference type="GO" id="GO:0000794">
    <property type="term" value="C:condensed nuclear chromosome"/>
    <property type="evidence" value="ECO:0007669"/>
    <property type="project" value="TreeGrafter"/>
</dbReference>
<reference evidence="11" key="2">
    <citation type="submission" date="2017-05" db="UniProtKB">
        <authorList>
            <consortium name="EnsemblMetazoa"/>
        </authorList>
    </citation>
    <scope>IDENTIFICATION</scope>
</reference>
<dbReference type="AlphaFoldDB" id="A0A1X7UHD6"/>
<evidence type="ECO:0000256" key="6">
    <source>
        <dbReference type="ARBA" id="ARBA00023242"/>
    </source>
</evidence>
<feature type="domain" description="Homologous-pairing protein 2 winged helix" evidence="9">
    <location>
        <begin position="9"/>
        <end position="69"/>
    </location>
</feature>
<evidence type="ECO:0000256" key="3">
    <source>
        <dbReference type="ARBA" id="ARBA00016093"/>
    </source>
</evidence>
<dbReference type="InterPro" id="IPR040661">
    <property type="entry name" value="LZ3wCH"/>
</dbReference>
<dbReference type="GO" id="GO:0003690">
    <property type="term" value="F:double-stranded DNA binding"/>
    <property type="evidence" value="ECO:0007669"/>
    <property type="project" value="TreeGrafter"/>
</dbReference>
<evidence type="ECO:0000313" key="11">
    <source>
        <dbReference type="EnsemblMetazoa" id="Aqu2.1.27065_001"/>
    </source>
</evidence>
<dbReference type="OrthoDB" id="272266at2759"/>
<evidence type="ECO:0000256" key="8">
    <source>
        <dbReference type="SAM" id="Coils"/>
    </source>
</evidence>
<accession>A0A1X7UHD6</accession>
<evidence type="ECO:0000256" key="4">
    <source>
        <dbReference type="ARBA" id="ARBA00023054"/>
    </source>
</evidence>
<protein>
    <recommendedName>
        <fullName evidence="3">Homologous-pairing protein 2 homolog</fullName>
    </recommendedName>
</protein>
<dbReference type="InterPro" id="IPR036388">
    <property type="entry name" value="WH-like_DNA-bd_sf"/>
</dbReference>
<dbReference type="GO" id="GO:0120230">
    <property type="term" value="F:recombinase activator activity"/>
    <property type="evidence" value="ECO:0007669"/>
    <property type="project" value="TreeGrafter"/>
</dbReference>
<dbReference type="GO" id="GO:0010774">
    <property type="term" value="P:meiotic strand invasion involved in reciprocal meiotic recombination"/>
    <property type="evidence" value="ECO:0007669"/>
    <property type="project" value="TreeGrafter"/>
</dbReference>
<organism evidence="11">
    <name type="scientific">Amphimedon queenslandica</name>
    <name type="common">Sponge</name>
    <dbReference type="NCBI Taxonomy" id="400682"/>
    <lineage>
        <taxon>Eukaryota</taxon>
        <taxon>Metazoa</taxon>
        <taxon>Porifera</taxon>
        <taxon>Demospongiae</taxon>
        <taxon>Heteroscleromorpha</taxon>
        <taxon>Haplosclerida</taxon>
        <taxon>Niphatidae</taxon>
        <taxon>Amphimedon</taxon>
    </lineage>
</organism>
<keyword evidence="7" id="KW-0469">Meiosis</keyword>
<evidence type="ECO:0000256" key="5">
    <source>
        <dbReference type="ARBA" id="ARBA00023172"/>
    </source>
</evidence>
<dbReference type="GO" id="GO:0000709">
    <property type="term" value="P:meiotic joint molecule formation"/>
    <property type="evidence" value="ECO:0007669"/>
    <property type="project" value="TreeGrafter"/>
</dbReference>
<evidence type="ECO:0000256" key="7">
    <source>
        <dbReference type="ARBA" id="ARBA00023254"/>
    </source>
</evidence>
<comment type="subcellular location">
    <subcellularLocation>
        <location evidence="1">Nucleus</location>
    </subcellularLocation>
</comment>
<feature type="coiled-coil region" evidence="8">
    <location>
        <begin position="82"/>
        <end position="146"/>
    </location>
</feature>
<keyword evidence="4 8" id="KW-0175">Coiled coil</keyword>
<dbReference type="Pfam" id="PF18517">
    <property type="entry name" value="LZ3wCH"/>
    <property type="match status" value="1"/>
</dbReference>
<keyword evidence="5" id="KW-0233">DNA recombination</keyword>
<name>A0A1X7UHD6_AMPQE</name>
<evidence type="ECO:0000259" key="9">
    <source>
        <dbReference type="Pfam" id="PF07106"/>
    </source>
</evidence>